<keyword evidence="1" id="KW-0147">Chitin-binding</keyword>
<reference evidence="7" key="1">
    <citation type="journal article" date="2023" name="Mol. Phylogenet. Evol.">
        <title>Genome-scale phylogeny and comparative genomics of the fungal order Sordariales.</title>
        <authorList>
            <person name="Hensen N."/>
            <person name="Bonometti L."/>
            <person name="Westerberg I."/>
            <person name="Brannstrom I.O."/>
            <person name="Guillou S."/>
            <person name="Cros-Aarteil S."/>
            <person name="Calhoun S."/>
            <person name="Haridas S."/>
            <person name="Kuo A."/>
            <person name="Mondo S."/>
            <person name="Pangilinan J."/>
            <person name="Riley R."/>
            <person name="LaButti K."/>
            <person name="Andreopoulos B."/>
            <person name="Lipzen A."/>
            <person name="Chen C."/>
            <person name="Yan M."/>
            <person name="Daum C."/>
            <person name="Ng V."/>
            <person name="Clum A."/>
            <person name="Steindorff A."/>
            <person name="Ohm R.A."/>
            <person name="Martin F."/>
            <person name="Silar P."/>
            <person name="Natvig D.O."/>
            <person name="Lalanne C."/>
            <person name="Gautier V."/>
            <person name="Ament-Velasquez S.L."/>
            <person name="Kruys A."/>
            <person name="Hutchinson M.I."/>
            <person name="Powell A.J."/>
            <person name="Barry K."/>
            <person name="Miller A.N."/>
            <person name="Grigoriev I.V."/>
            <person name="Debuchy R."/>
            <person name="Gladieux P."/>
            <person name="Hiltunen Thoren M."/>
            <person name="Johannesson H."/>
        </authorList>
    </citation>
    <scope>NUCLEOTIDE SEQUENCE</scope>
    <source>
        <strain evidence="7">CBS 958.72</strain>
    </source>
</reference>
<dbReference type="SUPFAM" id="SSF54106">
    <property type="entry name" value="LysM domain"/>
    <property type="match status" value="1"/>
</dbReference>
<comment type="caution">
    <text evidence="7">The sequence shown here is derived from an EMBL/GenBank/DDBJ whole genome shotgun (WGS) entry which is preliminary data.</text>
</comment>
<evidence type="ECO:0000259" key="6">
    <source>
        <dbReference type="PROSITE" id="PS51782"/>
    </source>
</evidence>
<dbReference type="SMART" id="SM00257">
    <property type="entry name" value="LysM"/>
    <property type="match status" value="1"/>
</dbReference>
<evidence type="ECO:0000256" key="3">
    <source>
        <dbReference type="ARBA" id="ARBA00044955"/>
    </source>
</evidence>
<keyword evidence="8" id="KW-1185">Reference proteome</keyword>
<protein>
    <recommendedName>
        <fullName evidence="6">LysM domain-containing protein</fullName>
    </recommendedName>
</protein>
<dbReference type="EMBL" id="JAULSN010000001">
    <property type="protein sequence ID" value="KAK3384070.1"/>
    <property type="molecule type" value="Genomic_DNA"/>
</dbReference>
<proteinExistence type="inferred from homology"/>
<feature type="region of interest" description="Disordered" evidence="4">
    <location>
        <begin position="246"/>
        <end position="265"/>
    </location>
</feature>
<dbReference type="InterPro" id="IPR018392">
    <property type="entry name" value="LysM"/>
</dbReference>
<evidence type="ECO:0000313" key="7">
    <source>
        <dbReference type="EMBL" id="KAK3384070.1"/>
    </source>
</evidence>
<dbReference type="InterPro" id="IPR052210">
    <property type="entry name" value="LysM1-like"/>
</dbReference>
<dbReference type="GO" id="GO:0008061">
    <property type="term" value="F:chitin binding"/>
    <property type="evidence" value="ECO:0007669"/>
    <property type="project" value="UniProtKB-KW"/>
</dbReference>
<reference evidence="7" key="2">
    <citation type="submission" date="2023-06" db="EMBL/GenBank/DDBJ databases">
        <authorList>
            <consortium name="Lawrence Berkeley National Laboratory"/>
            <person name="Haridas S."/>
            <person name="Hensen N."/>
            <person name="Bonometti L."/>
            <person name="Westerberg I."/>
            <person name="Brannstrom I.O."/>
            <person name="Guillou S."/>
            <person name="Cros-Aarteil S."/>
            <person name="Calhoun S."/>
            <person name="Kuo A."/>
            <person name="Mondo S."/>
            <person name="Pangilinan J."/>
            <person name="Riley R."/>
            <person name="Labutti K."/>
            <person name="Andreopoulos B."/>
            <person name="Lipzen A."/>
            <person name="Chen C."/>
            <person name="Yanf M."/>
            <person name="Daum C."/>
            <person name="Ng V."/>
            <person name="Clum A."/>
            <person name="Steindorff A."/>
            <person name="Ohm R."/>
            <person name="Martin F."/>
            <person name="Silar P."/>
            <person name="Natvig D."/>
            <person name="Lalanne C."/>
            <person name="Gautier V."/>
            <person name="Ament-Velasquez S.L."/>
            <person name="Kruys A."/>
            <person name="Hutchinson M.I."/>
            <person name="Powell A.J."/>
            <person name="Barry K."/>
            <person name="Miller A.N."/>
            <person name="Grigoriev I.V."/>
            <person name="Debuchy R."/>
            <person name="Gladieux P."/>
            <person name="Thoren M.H."/>
            <person name="Johannesson H."/>
        </authorList>
    </citation>
    <scope>NUCLEOTIDE SEQUENCE</scope>
    <source>
        <strain evidence="7">CBS 958.72</strain>
    </source>
</reference>
<evidence type="ECO:0000256" key="1">
    <source>
        <dbReference type="ARBA" id="ARBA00022669"/>
    </source>
</evidence>
<evidence type="ECO:0000313" key="8">
    <source>
        <dbReference type="Proteomes" id="UP001287356"/>
    </source>
</evidence>
<dbReference type="CDD" id="cd00118">
    <property type="entry name" value="LysM"/>
    <property type="match status" value="1"/>
</dbReference>
<dbReference type="InterPro" id="IPR036779">
    <property type="entry name" value="LysM_dom_sf"/>
</dbReference>
<feature type="domain" description="LysM" evidence="6">
    <location>
        <begin position="315"/>
        <end position="361"/>
    </location>
</feature>
<comment type="similarity">
    <text evidence="3">Belongs to the secreted LysM effector family.</text>
</comment>
<dbReference type="PANTHER" id="PTHR34997">
    <property type="entry name" value="AM15"/>
    <property type="match status" value="1"/>
</dbReference>
<dbReference type="Proteomes" id="UP001287356">
    <property type="component" value="Unassembled WGS sequence"/>
</dbReference>
<dbReference type="Pfam" id="PF01476">
    <property type="entry name" value="LysM"/>
    <property type="match status" value="1"/>
</dbReference>
<dbReference type="PANTHER" id="PTHR34997:SF1">
    <property type="entry name" value="PEPTIDOGLYCAN-BINDING LYSIN DOMAIN"/>
    <property type="match status" value="1"/>
</dbReference>
<evidence type="ECO:0000256" key="2">
    <source>
        <dbReference type="ARBA" id="ARBA00023026"/>
    </source>
</evidence>
<dbReference type="PROSITE" id="PS51782">
    <property type="entry name" value="LYSM"/>
    <property type="match status" value="1"/>
</dbReference>
<feature type="signal peptide" evidence="5">
    <location>
        <begin position="1"/>
        <end position="20"/>
    </location>
</feature>
<keyword evidence="2" id="KW-0843">Virulence</keyword>
<evidence type="ECO:0000256" key="4">
    <source>
        <dbReference type="SAM" id="MobiDB-lite"/>
    </source>
</evidence>
<sequence>MASLKFLYLLATFLIGTVASTSPSPRPKQFKPRNVANSIPQFPFDPNASRYCVWWFDSNGTWTCRDIEANLGVSVQDLLIWNPSLNSTACGLLPANKSFCVAAIDKTHSNSSSRVPSTVTLAPVTTTVVPAAVTTTVTAVSTRTTPSAITITALFTETPEPVTVRVTAVSTKTLPVPTPLPAIRRTTVTVATTATSTVTSVIVSISSATSTSTLISTSTLTATATLISTTTLVSTTTLTTTRISTTTLTPPAPPPTTTTLTSTSTSTSTLTLTNTLTLTLTSTLTLVPPPTSTTPNTGIATPSPIQPGMTSRCRAFYYVRPGDTCAAIAARYSIPVGQFIGWNPGARADCASLWANTYACVGVF</sequence>
<evidence type="ECO:0000256" key="5">
    <source>
        <dbReference type="SAM" id="SignalP"/>
    </source>
</evidence>
<dbReference type="AlphaFoldDB" id="A0AAE0TYG7"/>
<feature type="chain" id="PRO_5042202969" description="LysM domain-containing protein" evidence="5">
    <location>
        <begin position="21"/>
        <end position="364"/>
    </location>
</feature>
<keyword evidence="5" id="KW-0732">Signal</keyword>
<gene>
    <name evidence="7" type="ORF">B0T24DRAFT_688987</name>
</gene>
<organism evidence="7 8">
    <name type="scientific">Lasiosphaeria ovina</name>
    <dbReference type="NCBI Taxonomy" id="92902"/>
    <lineage>
        <taxon>Eukaryota</taxon>
        <taxon>Fungi</taxon>
        <taxon>Dikarya</taxon>
        <taxon>Ascomycota</taxon>
        <taxon>Pezizomycotina</taxon>
        <taxon>Sordariomycetes</taxon>
        <taxon>Sordariomycetidae</taxon>
        <taxon>Sordariales</taxon>
        <taxon>Lasiosphaeriaceae</taxon>
        <taxon>Lasiosphaeria</taxon>
    </lineage>
</organism>
<accession>A0AAE0TYG7</accession>
<name>A0AAE0TYG7_9PEZI</name>
<dbReference type="Gene3D" id="3.10.350.10">
    <property type="entry name" value="LysM domain"/>
    <property type="match status" value="2"/>
</dbReference>